<sequence>MGVVEGGSKTHLLVASQAQDNGQVQYGKKKWYAQTFVLPAEAHLWRFRAKQWAVFNIDFCHYALRNTDGSGKPTGTDIVHTTLSPTGMAQGSPGKWRRFDFSEMPLFPPGTYAIIYSVPDHPNQADYRLRTQSVPSGYPAGKCWVSTDSGSTWTQVADTSILFEVWGWEPPPSAPPPPDLDNWAVTEFSKILLDDGFLIQCTTSRPCHLYLRYSLVKPQKHTDPVFRRGLAMHQDPRFCFVSWRENEQETVGDTLTHGWYKRNWAECETRWFYFVGTRAGQQSPSVSPIFELHFGHLLYECDGPELYHDPVNANFTQYAVFKPTTDYAPEHLRATFGRYGEPGEVTLSFFHLGASGWPAGPVLDSCTRTITGIPEIPYFGHFTFQFHKMKLFKHRWYCLRAECTAIPPVSAQWKGWPIDICPNSYVIAHFLYDNTWHQGPEKQFYFLIRGKPL</sequence>
<organism evidence="1">
    <name type="scientific">marine sediment metagenome</name>
    <dbReference type="NCBI Taxonomy" id="412755"/>
    <lineage>
        <taxon>unclassified sequences</taxon>
        <taxon>metagenomes</taxon>
        <taxon>ecological metagenomes</taxon>
    </lineage>
</organism>
<proteinExistence type="predicted"/>
<dbReference type="AlphaFoldDB" id="A0A0F9FST6"/>
<reference evidence="1" key="1">
    <citation type="journal article" date="2015" name="Nature">
        <title>Complex archaea that bridge the gap between prokaryotes and eukaryotes.</title>
        <authorList>
            <person name="Spang A."/>
            <person name="Saw J.H."/>
            <person name="Jorgensen S.L."/>
            <person name="Zaremba-Niedzwiedzka K."/>
            <person name="Martijn J."/>
            <person name="Lind A.E."/>
            <person name="van Eijk R."/>
            <person name="Schleper C."/>
            <person name="Guy L."/>
            <person name="Ettema T.J."/>
        </authorList>
    </citation>
    <scope>NUCLEOTIDE SEQUENCE</scope>
</reference>
<comment type="caution">
    <text evidence="1">The sequence shown here is derived from an EMBL/GenBank/DDBJ whole genome shotgun (WGS) entry which is preliminary data.</text>
</comment>
<name>A0A0F9FST6_9ZZZZ</name>
<dbReference type="EMBL" id="LAZR01020244">
    <property type="protein sequence ID" value="KKL89594.1"/>
    <property type="molecule type" value="Genomic_DNA"/>
</dbReference>
<protein>
    <submittedName>
        <fullName evidence="1">Uncharacterized protein</fullName>
    </submittedName>
</protein>
<evidence type="ECO:0000313" key="1">
    <source>
        <dbReference type="EMBL" id="KKL89594.1"/>
    </source>
</evidence>
<gene>
    <name evidence="1" type="ORF">LCGC14_1913130</name>
</gene>
<accession>A0A0F9FST6</accession>